<organism evidence="1 2">
    <name type="scientific">Cetraspora pellucida</name>
    <dbReference type="NCBI Taxonomy" id="1433469"/>
    <lineage>
        <taxon>Eukaryota</taxon>
        <taxon>Fungi</taxon>
        <taxon>Fungi incertae sedis</taxon>
        <taxon>Mucoromycota</taxon>
        <taxon>Glomeromycotina</taxon>
        <taxon>Glomeromycetes</taxon>
        <taxon>Diversisporales</taxon>
        <taxon>Gigasporaceae</taxon>
        <taxon>Cetraspora</taxon>
    </lineage>
</organism>
<sequence length="421" mass="47938">MFKGFTHLEKIVQTSSDIASLNFSTNNARVTALLKPSSSRKVIREAAPHERKLFTLVEELGTTPREELEQPTPLRGPDPVTVDKILRAANVLAQICNLQDAKEQIEFLAQRHEEITSSIDSLESIMEKQKVNLEKCKIAEQTINLDQVHMGGEASSSRNQMSKIEEDIWHHEKEILALEMIKKEYIKKVNSLDEELVDQKHLEEEEIKLNHRLGMLVLNEDDDFDDMDDSDDIVVSHELAERMQLLEFKKEILAELDTQLEELEEIASRQMYTGDFGHLKFKFQSISKKADMEANEVQSEGKDRIEIILSTLSSKIDQILDDRQKWMSLEFNNHVIKEVNNTLINYVASTLDQSDIDLNVSIPVPSQQAIIAAIILRMVRNAGGEIPLADLKDQIGQAVCEKGWQERDGINALYLLVANKL</sequence>
<dbReference type="Proteomes" id="UP000789366">
    <property type="component" value="Unassembled WGS sequence"/>
</dbReference>
<reference evidence="1" key="1">
    <citation type="submission" date="2021-06" db="EMBL/GenBank/DDBJ databases">
        <authorList>
            <person name="Kallberg Y."/>
            <person name="Tangrot J."/>
            <person name="Rosling A."/>
        </authorList>
    </citation>
    <scope>NUCLEOTIDE SEQUENCE</scope>
    <source>
        <strain evidence="1">28 12/20/2015</strain>
    </source>
</reference>
<evidence type="ECO:0000313" key="1">
    <source>
        <dbReference type="EMBL" id="CAG8566250.1"/>
    </source>
</evidence>
<feature type="non-terminal residue" evidence="1">
    <location>
        <position position="421"/>
    </location>
</feature>
<gene>
    <name evidence="1" type="ORF">SPELUC_LOCUS5809</name>
</gene>
<name>A0ACA9M2X8_9GLOM</name>
<evidence type="ECO:0000313" key="2">
    <source>
        <dbReference type="Proteomes" id="UP000789366"/>
    </source>
</evidence>
<dbReference type="EMBL" id="CAJVPW010006223">
    <property type="protein sequence ID" value="CAG8566250.1"/>
    <property type="molecule type" value="Genomic_DNA"/>
</dbReference>
<accession>A0ACA9M2X8</accession>
<keyword evidence="2" id="KW-1185">Reference proteome</keyword>
<comment type="caution">
    <text evidence="1">The sequence shown here is derived from an EMBL/GenBank/DDBJ whole genome shotgun (WGS) entry which is preliminary data.</text>
</comment>
<protein>
    <submittedName>
        <fullName evidence="1">15832_t:CDS:1</fullName>
    </submittedName>
</protein>
<proteinExistence type="predicted"/>